<evidence type="ECO:0000313" key="3">
    <source>
        <dbReference type="EMBL" id="SEO74846.1"/>
    </source>
</evidence>
<gene>
    <name evidence="3" type="ORF">SAMN04488052_102586</name>
</gene>
<evidence type="ECO:0000256" key="1">
    <source>
        <dbReference type="SAM" id="SignalP"/>
    </source>
</evidence>
<reference evidence="3 4" key="1">
    <citation type="submission" date="2016-10" db="EMBL/GenBank/DDBJ databases">
        <authorList>
            <person name="de Groot N.N."/>
        </authorList>
    </citation>
    <scope>NUCLEOTIDE SEQUENCE [LARGE SCALE GENOMIC DNA]</scope>
    <source>
        <strain evidence="3 4">CGMCC 1.6291</strain>
    </source>
</reference>
<name>A0A1H8S8J2_9GAMM</name>
<accession>A0A1H8S8J2</accession>
<dbReference type="PANTHER" id="PTHR34606">
    <property type="entry name" value="BON DOMAIN-CONTAINING PROTEIN"/>
    <property type="match status" value="1"/>
</dbReference>
<dbReference type="PROSITE" id="PS51257">
    <property type="entry name" value="PROKAR_LIPOPROTEIN"/>
    <property type="match status" value="1"/>
</dbReference>
<proteinExistence type="predicted"/>
<protein>
    <submittedName>
        <fullName evidence="3">Osmotically-inducible protein OsmY, contains BON domain</fullName>
    </submittedName>
</protein>
<keyword evidence="4" id="KW-1185">Reference proteome</keyword>
<dbReference type="EMBL" id="FOEG01000002">
    <property type="protein sequence ID" value="SEO74846.1"/>
    <property type="molecule type" value="Genomic_DNA"/>
</dbReference>
<feature type="signal peptide" evidence="1">
    <location>
        <begin position="1"/>
        <end position="22"/>
    </location>
</feature>
<feature type="domain" description="BON" evidence="2">
    <location>
        <begin position="49"/>
        <end position="118"/>
    </location>
</feature>
<dbReference type="Proteomes" id="UP000199657">
    <property type="component" value="Unassembled WGS sequence"/>
</dbReference>
<evidence type="ECO:0000313" key="4">
    <source>
        <dbReference type="Proteomes" id="UP000199657"/>
    </source>
</evidence>
<dbReference type="Gene3D" id="3.30.1340.30">
    <property type="match status" value="1"/>
</dbReference>
<dbReference type="OrthoDB" id="9783990at2"/>
<organism evidence="3 4">
    <name type="scientific">Aquisalimonas asiatica</name>
    <dbReference type="NCBI Taxonomy" id="406100"/>
    <lineage>
        <taxon>Bacteria</taxon>
        <taxon>Pseudomonadati</taxon>
        <taxon>Pseudomonadota</taxon>
        <taxon>Gammaproteobacteria</taxon>
        <taxon>Chromatiales</taxon>
        <taxon>Ectothiorhodospiraceae</taxon>
        <taxon>Aquisalimonas</taxon>
    </lineage>
</organism>
<dbReference type="PANTHER" id="PTHR34606:SF4">
    <property type="entry name" value="OUTER MEMBRANE LIPOPROTEIN DOLP"/>
    <property type="match status" value="1"/>
</dbReference>
<dbReference type="AlphaFoldDB" id="A0A1H8S8J2"/>
<dbReference type="RefSeq" id="WP_091641625.1">
    <property type="nucleotide sequence ID" value="NZ_FOEG01000002.1"/>
</dbReference>
<keyword evidence="1" id="KW-0732">Signal</keyword>
<dbReference type="STRING" id="406100.SAMN04488052_102586"/>
<evidence type="ECO:0000259" key="2">
    <source>
        <dbReference type="PROSITE" id="PS50914"/>
    </source>
</evidence>
<dbReference type="InterPro" id="IPR007055">
    <property type="entry name" value="BON_dom"/>
</dbReference>
<dbReference type="InterPro" id="IPR051686">
    <property type="entry name" value="Lipoprotein_DolP"/>
</dbReference>
<dbReference type="Pfam" id="PF04972">
    <property type="entry name" value="BON"/>
    <property type="match status" value="2"/>
</dbReference>
<sequence length="197" mass="22020">MANRRYRAATIALLLGASLAVAGCAGTGDNGDAETEAALDSRSFMDRLSDQRIRSRIQAEILSDDDLRHASNIRVTVFEGIALLTGEVPSREVGQRIARLAREESGARHVHNELVIAEMSSVFARSRDRFISARASTRLLSLNEPEDLDRDRVYMITNRGRIYLMGRVTRDEAEAITEKVRRIAGVREVVRAFEYVD</sequence>
<feature type="chain" id="PRO_5011640182" evidence="1">
    <location>
        <begin position="23"/>
        <end position="197"/>
    </location>
</feature>
<dbReference type="PROSITE" id="PS50914">
    <property type="entry name" value="BON"/>
    <property type="match status" value="1"/>
</dbReference>